<organism evidence="2 3">
    <name type="scientific">Rhamnusium bicolor</name>
    <dbReference type="NCBI Taxonomy" id="1586634"/>
    <lineage>
        <taxon>Eukaryota</taxon>
        <taxon>Metazoa</taxon>
        <taxon>Ecdysozoa</taxon>
        <taxon>Arthropoda</taxon>
        <taxon>Hexapoda</taxon>
        <taxon>Insecta</taxon>
        <taxon>Pterygota</taxon>
        <taxon>Neoptera</taxon>
        <taxon>Endopterygota</taxon>
        <taxon>Coleoptera</taxon>
        <taxon>Polyphaga</taxon>
        <taxon>Cucujiformia</taxon>
        <taxon>Chrysomeloidea</taxon>
        <taxon>Cerambycidae</taxon>
        <taxon>Lepturinae</taxon>
        <taxon>Rhagiini</taxon>
        <taxon>Rhamnusium</taxon>
    </lineage>
</organism>
<keyword evidence="3" id="KW-1185">Reference proteome</keyword>
<dbReference type="Proteomes" id="UP001162156">
    <property type="component" value="Unassembled WGS sequence"/>
</dbReference>
<sequence length="300" mass="33774">MRALVPELLSNLGHPAPALRKGALDTLRNYLRHSRNYDELLKELITNTTVEDNVIAAAPFLISSSTTNKTLSYVIDQLWKEIHNKNYHQEISAKSLARIRYSLGDERFKMLIGAERFNDLQKVCDSYGLPIDYSDGDISDIENAMWEEEETIEDKVILETEITLRTGPAITMKIHEETDDSESDYYEAARRTPRKVRFGGEQVKMRTPESDSSNHDESLSTIRITVTDAVSIKTRRSLIPVRITSLPSTPRKALPSSLVKPRLHKSTPNLSRSSSISRIPLKKGTNIKISAVPDTEAPKG</sequence>
<protein>
    <submittedName>
        <fullName evidence="2">Uncharacterized protein</fullName>
    </submittedName>
</protein>
<evidence type="ECO:0000256" key="1">
    <source>
        <dbReference type="SAM" id="MobiDB-lite"/>
    </source>
</evidence>
<dbReference type="AlphaFoldDB" id="A0AAV8XH05"/>
<comment type="caution">
    <text evidence="2">The sequence shown here is derived from an EMBL/GenBank/DDBJ whole genome shotgun (WGS) entry which is preliminary data.</text>
</comment>
<name>A0AAV8XH05_9CUCU</name>
<reference evidence="2" key="1">
    <citation type="journal article" date="2023" name="Insect Mol. Biol.">
        <title>Genome sequencing provides insights into the evolution of gene families encoding plant cell wall-degrading enzymes in longhorned beetles.</title>
        <authorList>
            <person name="Shin N.R."/>
            <person name="Okamura Y."/>
            <person name="Kirsch R."/>
            <person name="Pauchet Y."/>
        </authorList>
    </citation>
    <scope>NUCLEOTIDE SEQUENCE</scope>
    <source>
        <strain evidence="2">RBIC_L_NR</strain>
    </source>
</reference>
<evidence type="ECO:0000313" key="2">
    <source>
        <dbReference type="EMBL" id="KAJ8937881.1"/>
    </source>
</evidence>
<feature type="region of interest" description="Disordered" evidence="1">
    <location>
        <begin position="247"/>
        <end position="300"/>
    </location>
</feature>
<dbReference type="EMBL" id="JANEYF010003260">
    <property type="protein sequence ID" value="KAJ8937881.1"/>
    <property type="molecule type" value="Genomic_DNA"/>
</dbReference>
<evidence type="ECO:0000313" key="3">
    <source>
        <dbReference type="Proteomes" id="UP001162156"/>
    </source>
</evidence>
<gene>
    <name evidence="2" type="ORF">NQ314_011664</name>
</gene>
<accession>A0AAV8XH05</accession>
<proteinExistence type="predicted"/>